<accession>A0A387B738</accession>
<name>A0A387B738_9MICO</name>
<protein>
    <submittedName>
        <fullName evidence="1">Uncharacterized protein</fullName>
    </submittedName>
</protein>
<keyword evidence="2" id="KW-1185">Reference proteome</keyword>
<reference evidence="2" key="1">
    <citation type="submission" date="2018-09" db="EMBL/GenBank/DDBJ databases">
        <title>Genome sequencing of strain 2DFWR-13.</title>
        <authorList>
            <person name="Heo J."/>
            <person name="Kim S.-J."/>
            <person name="Kwon S.-W."/>
        </authorList>
    </citation>
    <scope>NUCLEOTIDE SEQUENCE [LARGE SCALE GENOMIC DNA]</scope>
    <source>
        <strain evidence="2">2DFWR-13</strain>
    </source>
</reference>
<dbReference type="KEGG" id="lyd:D7I47_01200"/>
<dbReference type="RefSeq" id="WP_120761356.1">
    <property type="nucleotide sequence ID" value="NZ_CP032630.1"/>
</dbReference>
<evidence type="ECO:0000313" key="2">
    <source>
        <dbReference type="Proteomes" id="UP000278886"/>
    </source>
</evidence>
<proteinExistence type="predicted"/>
<gene>
    <name evidence="1" type="ORF">D7I47_01200</name>
</gene>
<organism evidence="1 2">
    <name type="scientific">Protaetiibacter intestinalis</name>
    <dbReference type="NCBI Taxonomy" id="2419774"/>
    <lineage>
        <taxon>Bacteria</taxon>
        <taxon>Bacillati</taxon>
        <taxon>Actinomycetota</taxon>
        <taxon>Actinomycetes</taxon>
        <taxon>Micrococcales</taxon>
        <taxon>Microbacteriaceae</taxon>
        <taxon>Protaetiibacter</taxon>
    </lineage>
</organism>
<dbReference type="Proteomes" id="UP000278886">
    <property type="component" value="Chromosome"/>
</dbReference>
<dbReference type="AlphaFoldDB" id="A0A387B738"/>
<evidence type="ECO:0000313" key="1">
    <source>
        <dbReference type="EMBL" id="AYF97005.1"/>
    </source>
</evidence>
<dbReference type="EMBL" id="CP032630">
    <property type="protein sequence ID" value="AYF97005.1"/>
    <property type="molecule type" value="Genomic_DNA"/>
</dbReference>
<sequence length="98" mass="10476">MKIIRYGVRAKEHMPGDDMRASVAFTRTRRARKLNALREAALVAVDRLGRERAVVAMLTVVADSADVIPRDEPSLLLLSASPNSPNLPAALSAVGVAA</sequence>